<gene>
    <name evidence="2" type="ORF">BO70DRAFT_229986</name>
</gene>
<dbReference type="GeneID" id="37061021"/>
<keyword evidence="1" id="KW-1133">Transmembrane helix</keyword>
<evidence type="ECO:0000313" key="2">
    <source>
        <dbReference type="EMBL" id="PWY84895.1"/>
    </source>
</evidence>
<protein>
    <submittedName>
        <fullName evidence="2">Uncharacterized protein</fullName>
    </submittedName>
</protein>
<evidence type="ECO:0000256" key="1">
    <source>
        <dbReference type="SAM" id="Phobius"/>
    </source>
</evidence>
<accession>A0A317WG04</accession>
<dbReference type="EMBL" id="MSFL01000009">
    <property type="protein sequence ID" value="PWY84895.1"/>
    <property type="molecule type" value="Genomic_DNA"/>
</dbReference>
<comment type="caution">
    <text evidence="2">The sequence shown here is derived from an EMBL/GenBank/DDBJ whole genome shotgun (WGS) entry which is preliminary data.</text>
</comment>
<keyword evidence="1" id="KW-0812">Transmembrane</keyword>
<name>A0A317WG04_9EURO</name>
<dbReference type="AlphaFoldDB" id="A0A317WG04"/>
<keyword evidence="1" id="KW-0472">Membrane</keyword>
<sequence length="119" mass="13349">MSLCCVTGRACQESLRVSLSGRFGGSCASPGCWVGRMNFVVVVVVVVVFVFCLFFLFFVPSTAAWWNTVYGVPTYERRHMTSLLQGVWTSRVIPGKTSLRPAEMLPHIAVLDWWYRPPA</sequence>
<feature type="transmembrane region" description="Helical" evidence="1">
    <location>
        <begin position="39"/>
        <end position="59"/>
    </location>
</feature>
<proteinExistence type="predicted"/>
<evidence type="ECO:0000313" key="3">
    <source>
        <dbReference type="Proteomes" id="UP000247233"/>
    </source>
</evidence>
<dbReference type="Proteomes" id="UP000247233">
    <property type="component" value="Unassembled WGS sequence"/>
</dbReference>
<keyword evidence="3" id="KW-1185">Reference proteome</keyword>
<dbReference type="VEuPathDB" id="FungiDB:BO70DRAFT_229986"/>
<dbReference type="RefSeq" id="XP_025400237.1">
    <property type="nucleotide sequence ID" value="XM_025538784.1"/>
</dbReference>
<reference evidence="2 3" key="1">
    <citation type="submission" date="2016-12" db="EMBL/GenBank/DDBJ databases">
        <title>The genomes of Aspergillus section Nigri reveals drivers in fungal speciation.</title>
        <authorList>
            <consortium name="DOE Joint Genome Institute"/>
            <person name="Vesth T.C."/>
            <person name="Nybo J."/>
            <person name="Theobald S."/>
            <person name="Brandl J."/>
            <person name="Frisvad J.C."/>
            <person name="Nielsen K.F."/>
            <person name="Lyhne E.K."/>
            <person name="Kogle M.E."/>
            <person name="Kuo A."/>
            <person name="Riley R."/>
            <person name="Clum A."/>
            <person name="Nolan M."/>
            <person name="Lipzen A."/>
            <person name="Salamov A."/>
            <person name="Henrissat B."/>
            <person name="Wiebenga A."/>
            <person name="De Vries R.P."/>
            <person name="Grigoriev I.V."/>
            <person name="Mortensen U.H."/>
            <person name="Andersen M.R."/>
            <person name="Baker S.E."/>
        </authorList>
    </citation>
    <scope>NUCLEOTIDE SEQUENCE [LARGE SCALE GENOMIC DNA]</scope>
    <source>
        <strain evidence="2 3">CBS 117.55</strain>
    </source>
</reference>
<organism evidence="2 3">
    <name type="scientific">Aspergillus heteromorphus CBS 117.55</name>
    <dbReference type="NCBI Taxonomy" id="1448321"/>
    <lineage>
        <taxon>Eukaryota</taxon>
        <taxon>Fungi</taxon>
        <taxon>Dikarya</taxon>
        <taxon>Ascomycota</taxon>
        <taxon>Pezizomycotina</taxon>
        <taxon>Eurotiomycetes</taxon>
        <taxon>Eurotiomycetidae</taxon>
        <taxon>Eurotiales</taxon>
        <taxon>Aspergillaceae</taxon>
        <taxon>Aspergillus</taxon>
        <taxon>Aspergillus subgen. Circumdati</taxon>
    </lineage>
</organism>